<evidence type="ECO:0000313" key="2">
    <source>
        <dbReference type="EMBL" id="AFG69779.1"/>
    </source>
</evidence>
<evidence type="ECO:0000313" key="9">
    <source>
        <dbReference type="EMBL" id="AFG69786.1"/>
    </source>
</evidence>
<dbReference type="EMBL" id="FJ055388">
    <property type="protein sequence ID" value="AFG69781.1"/>
    <property type="molecule type" value="Genomic_DNA"/>
</dbReference>
<protein>
    <submittedName>
        <fullName evidence="16">Uncharacterized protein</fullName>
    </submittedName>
</protein>
<evidence type="ECO:0000313" key="7">
    <source>
        <dbReference type="EMBL" id="AFG69784.1"/>
    </source>
</evidence>
<evidence type="ECO:0000313" key="1">
    <source>
        <dbReference type="EMBL" id="AFG69778.1"/>
    </source>
</evidence>
<evidence type="ECO:0000313" key="3">
    <source>
        <dbReference type="EMBL" id="AFG69780.1"/>
    </source>
</evidence>
<dbReference type="EMBL" id="FJ055393">
    <property type="protein sequence ID" value="AFG69793.1"/>
    <property type="molecule type" value="Genomic_DNA"/>
</dbReference>
<dbReference type="EMBL" id="FJ055405">
    <property type="protein sequence ID" value="AFG69782.1"/>
    <property type="molecule type" value="Genomic_DNA"/>
</dbReference>
<dbReference type="PANTHER" id="PTHR37701">
    <property type="entry name" value="METHYL-CPG-BINDING DOMAIN-CONTAINING PROTEIN 8"/>
    <property type="match status" value="1"/>
</dbReference>
<evidence type="ECO:0000313" key="10">
    <source>
        <dbReference type="EMBL" id="AFG69787.1"/>
    </source>
</evidence>
<evidence type="ECO:0000313" key="13">
    <source>
        <dbReference type="EMBL" id="AFG69790.1"/>
    </source>
</evidence>
<evidence type="ECO:0000313" key="14">
    <source>
        <dbReference type="EMBL" id="AFG69791.1"/>
    </source>
</evidence>
<proteinExistence type="predicted"/>
<dbReference type="EMBL" id="FJ055403">
    <property type="protein sequence ID" value="AFG69794.1"/>
    <property type="molecule type" value="Genomic_DNA"/>
</dbReference>
<reference evidence="16" key="1">
    <citation type="submission" date="2008-08" db="EMBL/GenBank/DDBJ databases">
        <title>Nucleotide Diversity and Divergence in the Loblolly Pine Gene Space.</title>
        <authorList>
            <person name="Neale D.B."/>
            <person name="Wegrzyn J.L."/>
            <person name="Lee J.M."/>
            <person name="Eckert A.J."/>
            <person name="Liechty J.D."/>
            <person name="Stevens K.A."/>
            <person name="Langley C.H."/>
        </authorList>
    </citation>
    <scope>NUCLEOTIDE SEQUENCE</scope>
    <source>
        <strain evidence="1">5660</strain>
        <strain evidence="14">5661</strain>
        <strain evidence="2">5663</strain>
        <strain evidence="7">5664</strain>
        <strain evidence="12">5665</strain>
        <strain evidence="15">5666</strain>
        <strain evidence="3">5667</strain>
        <strain evidence="5">5668</strain>
        <strain evidence="17">5669</strain>
        <strain evidence="10">5670</strain>
        <strain evidence="16">5671</strain>
        <strain evidence="6">5672</strain>
        <strain evidence="4">5673</strain>
        <strain evidence="8">5674</strain>
        <strain evidence="9">5675</strain>
        <strain evidence="11">5676</strain>
        <strain evidence="13">5677</strain>
        <tissue evidence="16">Megagametophyte</tissue>
    </source>
</reference>
<dbReference type="InterPro" id="IPR037472">
    <property type="entry name" value="MBD8"/>
</dbReference>
<evidence type="ECO:0000313" key="4">
    <source>
        <dbReference type="EMBL" id="AFG69781.1"/>
    </source>
</evidence>
<gene>
    <name evidence="16" type="ORF">0_14645_01</name>
</gene>
<dbReference type="EMBL" id="FJ055396">
    <property type="protein sequence ID" value="AFG69787.1"/>
    <property type="molecule type" value="Genomic_DNA"/>
</dbReference>
<dbReference type="EMBL" id="FJ055395">
    <property type="protein sequence ID" value="AFG69785.1"/>
    <property type="molecule type" value="Genomic_DNA"/>
</dbReference>
<dbReference type="EMBL" id="FJ055391">
    <property type="protein sequence ID" value="AFG69790.1"/>
    <property type="molecule type" value="Genomic_DNA"/>
</dbReference>
<dbReference type="EMBL" id="FJ055389">
    <property type="protein sequence ID" value="AFG69788.1"/>
    <property type="molecule type" value="Genomic_DNA"/>
</dbReference>
<accession>H9X6A0</accession>
<dbReference type="EMBL" id="FJ055404">
    <property type="protein sequence ID" value="AFG69789.1"/>
    <property type="molecule type" value="Genomic_DNA"/>
</dbReference>
<organism evidence="16">
    <name type="scientific">Pinus taeda</name>
    <name type="common">Loblolly pine</name>
    <dbReference type="NCBI Taxonomy" id="3352"/>
    <lineage>
        <taxon>Eukaryota</taxon>
        <taxon>Viridiplantae</taxon>
        <taxon>Streptophyta</taxon>
        <taxon>Embryophyta</taxon>
        <taxon>Tracheophyta</taxon>
        <taxon>Spermatophyta</taxon>
        <taxon>Pinopsida</taxon>
        <taxon>Pinidae</taxon>
        <taxon>Conifers I</taxon>
        <taxon>Pinales</taxon>
        <taxon>Pinaceae</taxon>
        <taxon>Pinus</taxon>
        <taxon>Pinus subgen. Pinus</taxon>
    </lineage>
</organism>
<evidence type="ECO:0000313" key="5">
    <source>
        <dbReference type="EMBL" id="AFG69782.1"/>
    </source>
</evidence>
<dbReference type="EMBL" id="FJ055394">
    <property type="protein sequence ID" value="AFG69779.1"/>
    <property type="molecule type" value="Genomic_DNA"/>
</dbReference>
<dbReference type="EMBL" id="FJ055401">
    <property type="protein sequence ID" value="AFG69778.1"/>
    <property type="molecule type" value="Genomic_DNA"/>
</dbReference>
<dbReference type="EMBL" id="FJ055400">
    <property type="protein sequence ID" value="AFG69786.1"/>
    <property type="molecule type" value="Genomic_DNA"/>
</dbReference>
<evidence type="ECO:0000313" key="17">
    <source>
        <dbReference type="EMBL" id="AFG69794.1"/>
    </source>
</evidence>
<feature type="non-terminal residue" evidence="16">
    <location>
        <position position="1"/>
    </location>
</feature>
<evidence type="ECO:0000313" key="15">
    <source>
        <dbReference type="EMBL" id="AFG69792.1"/>
    </source>
</evidence>
<evidence type="ECO:0000313" key="16">
    <source>
        <dbReference type="EMBL" id="AFG69793.1"/>
    </source>
</evidence>
<dbReference type="EMBL" id="FJ055398">
    <property type="protein sequence ID" value="AFG69783.1"/>
    <property type="molecule type" value="Genomic_DNA"/>
</dbReference>
<dbReference type="AlphaFoldDB" id="H9X6A0"/>
<sequence length="80" mass="8789">TDQDTDSVIDAQIDLGLDAGVLQQEIDPPGQFEWESVLSKIENTQVFSCVWCNSEFSHDGLAEELQAGSVGFICSHCKQQ</sequence>
<evidence type="ECO:0000313" key="8">
    <source>
        <dbReference type="EMBL" id="AFG69785.1"/>
    </source>
</evidence>
<dbReference type="PANTHER" id="PTHR37701:SF17">
    <property type="entry name" value="METHYL BINDING DOMAIN117"/>
    <property type="match status" value="1"/>
</dbReference>
<name>H9X6A0_PINTA</name>
<evidence type="ECO:0000313" key="6">
    <source>
        <dbReference type="EMBL" id="AFG69783.1"/>
    </source>
</evidence>
<dbReference type="EMBL" id="FJ055399">
    <property type="protein sequence ID" value="AFG69792.1"/>
    <property type="molecule type" value="Genomic_DNA"/>
</dbReference>
<evidence type="ECO:0000313" key="11">
    <source>
        <dbReference type="EMBL" id="AFG69788.1"/>
    </source>
</evidence>
<dbReference type="EMBL" id="FJ055397">
    <property type="protein sequence ID" value="AFG69791.1"/>
    <property type="molecule type" value="Genomic_DNA"/>
</dbReference>
<evidence type="ECO:0000313" key="12">
    <source>
        <dbReference type="EMBL" id="AFG69789.1"/>
    </source>
</evidence>
<dbReference type="EMBL" id="FJ055402">
    <property type="protein sequence ID" value="AFG69784.1"/>
    <property type="molecule type" value="Genomic_DNA"/>
</dbReference>
<dbReference type="EMBL" id="FJ055390">
    <property type="protein sequence ID" value="AFG69780.1"/>
    <property type="molecule type" value="Genomic_DNA"/>
</dbReference>